<organism evidence="1">
    <name type="scientific">uncultured marine virus</name>
    <dbReference type="NCBI Taxonomy" id="186617"/>
    <lineage>
        <taxon>Viruses</taxon>
        <taxon>environmental samples</taxon>
    </lineage>
</organism>
<name>A0A0F7L894_9VIRU</name>
<accession>A0A0F7L894</accession>
<sequence length="137" mass="15227">MLPLRARPLPSLTRAPLRYRSPLLGRPCAARPLTCSSARALPAWHTTPPRSLWTRATASSCDVPDSSLRCSRLSPTRSERPRWTSTLMTSAMRCSSFRRRGTLPRSSARCFPSSSTTSSSLSPVRVALCSLRQRRRA</sequence>
<proteinExistence type="predicted"/>
<dbReference type="EMBL" id="KR029601">
    <property type="protein sequence ID" value="AKH48130.1"/>
    <property type="molecule type" value="Genomic_DNA"/>
</dbReference>
<reference evidence="1" key="1">
    <citation type="journal article" date="2015" name="Front. Microbiol.">
        <title>Combining genomic sequencing methods to explore viral diversity and reveal potential virus-host interactions.</title>
        <authorList>
            <person name="Chow C.E."/>
            <person name="Winget D.M."/>
            <person name="White R.A.III."/>
            <person name="Hallam S.J."/>
            <person name="Suttle C.A."/>
        </authorList>
    </citation>
    <scope>NUCLEOTIDE SEQUENCE</scope>
    <source>
        <strain evidence="1">Oxic1_6</strain>
    </source>
</reference>
<reference evidence="1" key="2">
    <citation type="submission" date="2015-03" db="EMBL/GenBank/DDBJ databases">
        <authorList>
            <person name="Chow C.-E.T."/>
            <person name="Winget D.M."/>
            <person name="White R.A.III."/>
            <person name="Hallam S.J."/>
            <person name="Suttle C.A."/>
        </authorList>
    </citation>
    <scope>NUCLEOTIDE SEQUENCE</scope>
    <source>
        <strain evidence="1">Oxic1_6</strain>
    </source>
</reference>
<protein>
    <submittedName>
        <fullName evidence="1">Uncharacterized protein</fullName>
    </submittedName>
</protein>
<evidence type="ECO:0000313" key="1">
    <source>
        <dbReference type="EMBL" id="AKH48130.1"/>
    </source>
</evidence>